<sequence length="368" mass="41570">MTTNPHLPNHLIHELMHTICFKKSGDAMVQLALSGKEPFSVFQYIIENRAHAYTDCGDIALLCSSPYTSPSVSLKYRTEGSKHLTVRFVQNLLVDSPLSKDLHFEKIIDLTIRRYAKPFTSLLDSWTDLEVLKMCDITDAASDDFFDDFVNTSLPNLRKLDIGLTLKGCIKLMALIPRIPLPEEVIFHISIKSHALLNLGSLQTFSNVKRFVANIQVWTQMTSPLLHLLSSIINSFPSLETAKIAFTYTHDAFPNDFANVASFHEWLCNTKFSAAIEISCEELVDVTNIDNVIDVYNKLKSIGYEECGAAFYLVTKKEYGNVKLVHRIQHYDDSSDDDQLLADLIQNYLYGSDNGDYDDDDSEDSSDD</sequence>
<organism evidence="1 2">
    <name type="scientific">Panagrellus redivivus</name>
    <name type="common">Microworm</name>
    <dbReference type="NCBI Taxonomy" id="6233"/>
    <lineage>
        <taxon>Eukaryota</taxon>
        <taxon>Metazoa</taxon>
        <taxon>Ecdysozoa</taxon>
        <taxon>Nematoda</taxon>
        <taxon>Chromadorea</taxon>
        <taxon>Rhabditida</taxon>
        <taxon>Tylenchina</taxon>
        <taxon>Panagrolaimomorpha</taxon>
        <taxon>Panagrolaimoidea</taxon>
        <taxon>Panagrolaimidae</taxon>
        <taxon>Panagrellus</taxon>
    </lineage>
</organism>
<evidence type="ECO:0000313" key="2">
    <source>
        <dbReference type="WBParaSite" id="Pan_g12839.t1"/>
    </source>
</evidence>
<protein>
    <submittedName>
        <fullName evidence="2">F-box domain-containing protein</fullName>
    </submittedName>
</protein>
<reference evidence="2" key="2">
    <citation type="submission" date="2020-10" db="UniProtKB">
        <authorList>
            <consortium name="WormBaseParasite"/>
        </authorList>
    </citation>
    <scope>IDENTIFICATION</scope>
</reference>
<name>A0A7E4ZRJ2_PANRE</name>
<dbReference type="WBParaSite" id="Pan_g12839.t1">
    <property type="protein sequence ID" value="Pan_g12839.t1"/>
    <property type="gene ID" value="Pan_g12839"/>
</dbReference>
<keyword evidence="1" id="KW-1185">Reference proteome</keyword>
<evidence type="ECO:0000313" key="1">
    <source>
        <dbReference type="Proteomes" id="UP000492821"/>
    </source>
</evidence>
<dbReference type="Proteomes" id="UP000492821">
    <property type="component" value="Unassembled WGS sequence"/>
</dbReference>
<reference evidence="1" key="1">
    <citation type="journal article" date="2013" name="Genetics">
        <title>The draft genome and transcriptome of Panagrellus redivivus are shaped by the harsh demands of a free-living lifestyle.</title>
        <authorList>
            <person name="Srinivasan J."/>
            <person name="Dillman A.R."/>
            <person name="Macchietto M.G."/>
            <person name="Heikkinen L."/>
            <person name="Lakso M."/>
            <person name="Fracchia K.M."/>
            <person name="Antoshechkin I."/>
            <person name="Mortazavi A."/>
            <person name="Wong G."/>
            <person name="Sternberg P.W."/>
        </authorList>
    </citation>
    <scope>NUCLEOTIDE SEQUENCE [LARGE SCALE GENOMIC DNA]</scope>
    <source>
        <strain evidence="1">MT8872</strain>
    </source>
</reference>
<dbReference type="AlphaFoldDB" id="A0A7E4ZRJ2"/>
<accession>A0A7E4ZRJ2</accession>
<proteinExistence type="predicted"/>